<keyword evidence="2" id="KW-0812">Transmembrane</keyword>
<feature type="region of interest" description="Disordered" evidence="1">
    <location>
        <begin position="52"/>
        <end position="93"/>
    </location>
</feature>
<keyword evidence="2" id="KW-0472">Membrane</keyword>
<keyword evidence="5" id="KW-1185">Reference proteome</keyword>
<name>A0ABV7UU00_9GAMM</name>
<dbReference type="Gene3D" id="3.30.70.1070">
    <property type="entry name" value="Sporulation related repeat"/>
    <property type="match status" value="1"/>
</dbReference>
<dbReference type="PANTHER" id="PTHR38687:SF1">
    <property type="entry name" value="CELL DIVISION PROTEIN DEDD"/>
    <property type="match status" value="1"/>
</dbReference>
<dbReference type="PANTHER" id="PTHR38687">
    <property type="entry name" value="CELL DIVISION PROTEIN DEDD-RELATED"/>
    <property type="match status" value="1"/>
</dbReference>
<dbReference type="Proteomes" id="UP001595724">
    <property type="component" value="Unassembled WGS sequence"/>
</dbReference>
<proteinExistence type="predicted"/>
<feature type="compositionally biased region" description="Low complexity" evidence="1">
    <location>
        <begin position="132"/>
        <end position="152"/>
    </location>
</feature>
<dbReference type="InterPro" id="IPR007730">
    <property type="entry name" value="SPOR-like_dom"/>
</dbReference>
<gene>
    <name evidence="4" type="ORF">ACFOM9_09795</name>
</gene>
<dbReference type="PROSITE" id="PS51724">
    <property type="entry name" value="SPOR"/>
    <property type="match status" value="1"/>
</dbReference>
<dbReference type="Pfam" id="PF05036">
    <property type="entry name" value="SPOR"/>
    <property type="match status" value="1"/>
</dbReference>
<dbReference type="InterPro" id="IPR052521">
    <property type="entry name" value="Cell_div_SPOR-domain"/>
</dbReference>
<accession>A0ABV7UU00</accession>
<evidence type="ECO:0000256" key="2">
    <source>
        <dbReference type="SAM" id="Phobius"/>
    </source>
</evidence>
<reference evidence="5" key="1">
    <citation type="journal article" date="2019" name="Int. J. Syst. Evol. Microbiol.">
        <title>The Global Catalogue of Microorganisms (GCM) 10K type strain sequencing project: providing services to taxonomists for standard genome sequencing and annotation.</title>
        <authorList>
            <consortium name="The Broad Institute Genomics Platform"/>
            <consortium name="The Broad Institute Genome Sequencing Center for Infectious Disease"/>
            <person name="Wu L."/>
            <person name="Ma J."/>
        </authorList>
    </citation>
    <scope>NUCLEOTIDE SEQUENCE [LARGE SCALE GENOMIC DNA]</scope>
    <source>
        <strain evidence="5">KCTC 42211</strain>
    </source>
</reference>
<dbReference type="InterPro" id="IPR036680">
    <property type="entry name" value="SPOR-like_sf"/>
</dbReference>
<feature type="domain" description="SPOR" evidence="3">
    <location>
        <begin position="172"/>
        <end position="250"/>
    </location>
</feature>
<evidence type="ECO:0000256" key="1">
    <source>
        <dbReference type="SAM" id="MobiDB-lite"/>
    </source>
</evidence>
<feature type="compositionally biased region" description="Low complexity" evidence="1">
    <location>
        <begin position="160"/>
        <end position="169"/>
    </location>
</feature>
<feature type="region of interest" description="Disordered" evidence="1">
    <location>
        <begin position="132"/>
        <end position="169"/>
    </location>
</feature>
<evidence type="ECO:0000313" key="4">
    <source>
        <dbReference type="EMBL" id="MFC3660356.1"/>
    </source>
</evidence>
<evidence type="ECO:0000313" key="5">
    <source>
        <dbReference type="Proteomes" id="UP001595724"/>
    </source>
</evidence>
<dbReference type="EMBL" id="JBHRYF010000008">
    <property type="protein sequence ID" value="MFC3660356.1"/>
    <property type="molecule type" value="Genomic_DNA"/>
</dbReference>
<feature type="compositionally biased region" description="Low complexity" evidence="1">
    <location>
        <begin position="59"/>
        <end position="78"/>
    </location>
</feature>
<keyword evidence="2" id="KW-1133">Transmembrane helix</keyword>
<organism evidence="4 5">
    <name type="scientific">Luteimonas notoginsengisoli</name>
    <dbReference type="NCBI Taxonomy" id="1578200"/>
    <lineage>
        <taxon>Bacteria</taxon>
        <taxon>Pseudomonadati</taxon>
        <taxon>Pseudomonadota</taxon>
        <taxon>Gammaproteobacteria</taxon>
        <taxon>Lysobacterales</taxon>
        <taxon>Lysobacteraceae</taxon>
        <taxon>Luteimonas</taxon>
    </lineage>
</organism>
<feature type="transmembrane region" description="Helical" evidence="2">
    <location>
        <begin position="20"/>
        <end position="40"/>
    </location>
</feature>
<dbReference type="SUPFAM" id="SSF110997">
    <property type="entry name" value="Sporulation related repeat"/>
    <property type="match status" value="1"/>
</dbReference>
<sequence>MAARRGKSQARRNSGNSGGLPGWAWLILGIVIALVAVLALPRVFKSGGSDGFILPRPNPDAQPSSSSSAGDDADLPAPVASAPRAGAKDAGDEEREYDFYTVLPGQEVAMSDAELAASARAEAARKQQLAQQQAAAAAASEDAATPATAIPASPTPTTPAPAATAAPTAATSDNQAPYILQAGAFGASGDAEAVKARIALLGLNARVESAALDGKTVYRVRMGPYGTATELAAAKAKLANGGLPAMAIKVK</sequence>
<protein>
    <submittedName>
        <fullName evidence="4">SPOR domain-containing protein</fullName>
    </submittedName>
</protein>
<comment type="caution">
    <text evidence="4">The sequence shown here is derived from an EMBL/GenBank/DDBJ whole genome shotgun (WGS) entry which is preliminary data.</text>
</comment>
<evidence type="ECO:0000259" key="3">
    <source>
        <dbReference type="PROSITE" id="PS51724"/>
    </source>
</evidence>
<dbReference type="RefSeq" id="WP_386709651.1">
    <property type="nucleotide sequence ID" value="NZ_JBHRYF010000008.1"/>
</dbReference>